<protein>
    <submittedName>
        <fullName evidence="1">Uncharacterized protein</fullName>
    </submittedName>
</protein>
<evidence type="ECO:0000313" key="1">
    <source>
        <dbReference type="EMBL" id="ODN67823.1"/>
    </source>
</evidence>
<dbReference type="RefSeq" id="WP_245294167.1">
    <property type="nucleotide sequence ID" value="NZ_MCRJ01000202.1"/>
</dbReference>
<dbReference type="EMBL" id="MCRJ01000202">
    <property type="protein sequence ID" value="ODN67823.1"/>
    <property type="molecule type" value="Genomic_DNA"/>
</dbReference>
<dbReference type="Proteomes" id="UP000094622">
    <property type="component" value="Unassembled WGS sequence"/>
</dbReference>
<dbReference type="AlphaFoldDB" id="A0A1E3GUV2"/>
<name>A0A1E3GUV2_9HYPH</name>
<sequence>MAGTAGNIILGGVIGVGVDAVTGATLSHTPNPVIIALQPIDPKSSATPPGDRMIIEQRLAAEKAARKPVRQPGV</sequence>
<comment type="caution">
    <text evidence="1">The sequence shown here is derived from an EMBL/GenBank/DDBJ whole genome shotgun (WGS) entry which is preliminary data.</text>
</comment>
<accession>A0A1E3GUV2</accession>
<evidence type="ECO:0000313" key="2">
    <source>
        <dbReference type="Proteomes" id="UP000094622"/>
    </source>
</evidence>
<reference evidence="1 2" key="1">
    <citation type="submission" date="2016-07" db="EMBL/GenBank/DDBJ databases">
        <title>Draft Genome Sequence of Methylobrevis pamukkalensis PK2.</title>
        <authorList>
            <person name="Vasilenko O.V."/>
            <person name="Doronina N.V."/>
            <person name="Shmareva M.N."/>
            <person name="Tarlachkov S.V."/>
            <person name="Mustakhimov I."/>
            <person name="Trotsenko Y.A."/>
        </authorList>
    </citation>
    <scope>NUCLEOTIDE SEQUENCE [LARGE SCALE GENOMIC DNA]</scope>
    <source>
        <strain evidence="1 2">PK2</strain>
    </source>
</reference>
<gene>
    <name evidence="1" type="ORF">A6302_04365</name>
</gene>
<keyword evidence="2" id="KW-1185">Reference proteome</keyword>
<proteinExistence type="predicted"/>
<organism evidence="1 2">
    <name type="scientific">Methylobrevis pamukkalensis</name>
    <dbReference type="NCBI Taxonomy" id="1439726"/>
    <lineage>
        <taxon>Bacteria</taxon>
        <taxon>Pseudomonadati</taxon>
        <taxon>Pseudomonadota</taxon>
        <taxon>Alphaproteobacteria</taxon>
        <taxon>Hyphomicrobiales</taxon>
        <taxon>Pleomorphomonadaceae</taxon>
        <taxon>Methylobrevis</taxon>
    </lineage>
</organism>
<dbReference type="PATRIC" id="fig|1439726.3.peg.4638"/>